<keyword evidence="1 2" id="KW-0238">DNA-binding</keyword>
<dbReference type="PANTHER" id="PTHR43479:SF11">
    <property type="entry name" value="ACREF_ENVCD OPERON REPRESSOR-RELATED"/>
    <property type="match status" value="1"/>
</dbReference>
<dbReference type="PRINTS" id="PR00455">
    <property type="entry name" value="HTHTETR"/>
</dbReference>
<dbReference type="Pfam" id="PF00440">
    <property type="entry name" value="TetR_N"/>
    <property type="match status" value="1"/>
</dbReference>
<evidence type="ECO:0000256" key="1">
    <source>
        <dbReference type="ARBA" id="ARBA00023125"/>
    </source>
</evidence>
<dbReference type="HOGENOM" id="CLU_069356_2_0_12"/>
<keyword evidence="5" id="KW-1185">Reference proteome</keyword>
<dbReference type="EMBL" id="CP000786">
    <property type="protein sequence ID" value="ABZ98518.1"/>
    <property type="molecule type" value="Genomic_DNA"/>
</dbReference>
<gene>
    <name evidence="4" type="ordered locus">LEPBI_I2429</name>
</gene>
<dbReference type="KEGG" id="lbi:LEPBI_I2429"/>
<dbReference type="RefSeq" id="WP_012389379.1">
    <property type="nucleotide sequence ID" value="NC_010602.1"/>
</dbReference>
<feature type="DNA-binding region" description="H-T-H motif" evidence="2">
    <location>
        <begin position="49"/>
        <end position="68"/>
    </location>
</feature>
<organism evidence="4 5">
    <name type="scientific">Leptospira biflexa serovar Patoc (strain Patoc 1 / ATCC 23582 / Paris)</name>
    <dbReference type="NCBI Taxonomy" id="456481"/>
    <lineage>
        <taxon>Bacteria</taxon>
        <taxon>Pseudomonadati</taxon>
        <taxon>Spirochaetota</taxon>
        <taxon>Spirochaetia</taxon>
        <taxon>Leptospirales</taxon>
        <taxon>Leptospiraceae</taxon>
        <taxon>Leptospira</taxon>
    </lineage>
</organism>
<accession>B0SL25</accession>
<dbReference type="AlphaFoldDB" id="B0SL25"/>
<evidence type="ECO:0000259" key="3">
    <source>
        <dbReference type="PROSITE" id="PS50977"/>
    </source>
</evidence>
<dbReference type="InterPro" id="IPR001647">
    <property type="entry name" value="HTH_TetR"/>
</dbReference>
<sequence>MVPSEKIDTSQETMLTRLPLRIRKKKKTEETILLVAKQLFRERGYARVTVPEIADEANVSVKTVFNYFGSKEELAFREEVQFCDQLILHILSRKQNQSIFDAFQNFIWTLIQSIDPDQLIESLPGFHPWMDDPALEQRYLLLWENYEKRITDALQLEFGKNEFDPVLRMIACQMVSILKTLGSKDFKVYLTPIPGALRYRALEKWTLRSLDLVSGIRNHLSN</sequence>
<evidence type="ECO:0000313" key="5">
    <source>
        <dbReference type="Proteomes" id="UP000001847"/>
    </source>
</evidence>
<proteinExistence type="predicted"/>
<dbReference type="InterPro" id="IPR050624">
    <property type="entry name" value="HTH-type_Tx_Regulator"/>
</dbReference>
<reference evidence="4 5" key="1">
    <citation type="journal article" date="2008" name="PLoS ONE">
        <title>Genome sequence of the saprophyte Leptospira biflexa provides insights into the evolution of Leptospira and the pathogenesis of leptospirosis.</title>
        <authorList>
            <person name="Picardeau M."/>
            <person name="Bulach D.M."/>
            <person name="Bouchier C."/>
            <person name="Zuerner R.L."/>
            <person name="Zidane N."/>
            <person name="Wilson P.J."/>
            <person name="Creno S."/>
            <person name="Kuczek E.S."/>
            <person name="Bommezzadri S."/>
            <person name="Davis J.C."/>
            <person name="McGrath A."/>
            <person name="Johnson M.J."/>
            <person name="Boursaux-Eude C."/>
            <person name="Seemann T."/>
            <person name="Rouy Z."/>
            <person name="Coppel R.L."/>
            <person name="Rood J.I."/>
            <person name="Lajus A."/>
            <person name="Davies J.K."/>
            <person name="Medigue C."/>
            <person name="Adler B."/>
        </authorList>
    </citation>
    <scope>NUCLEOTIDE SEQUENCE [LARGE SCALE GENOMIC DNA]</scope>
    <source>
        <strain evidence="5">Patoc 1 / ATCC 23582 / Paris</strain>
    </source>
</reference>
<dbReference type="Proteomes" id="UP000001847">
    <property type="component" value="Chromosome I"/>
</dbReference>
<dbReference type="BioCyc" id="LBIF456481:LEPBI_RS11995-MONOMER"/>
<evidence type="ECO:0000313" key="4">
    <source>
        <dbReference type="EMBL" id="ABZ98518.1"/>
    </source>
</evidence>
<dbReference type="OrthoDB" id="9780824at2"/>
<dbReference type="InterPro" id="IPR009057">
    <property type="entry name" value="Homeodomain-like_sf"/>
</dbReference>
<dbReference type="PANTHER" id="PTHR43479">
    <property type="entry name" value="ACREF/ENVCD OPERON REPRESSOR-RELATED"/>
    <property type="match status" value="1"/>
</dbReference>
<dbReference type="STRING" id="456481.LEPBI_I2429"/>
<protein>
    <submittedName>
        <fullName evidence="4">Putative transcriptional regulator, TetR family</fullName>
    </submittedName>
</protein>
<name>B0SL25_LEPBP</name>
<dbReference type="GO" id="GO:0003677">
    <property type="term" value="F:DNA binding"/>
    <property type="evidence" value="ECO:0007669"/>
    <property type="project" value="UniProtKB-UniRule"/>
</dbReference>
<dbReference type="SUPFAM" id="SSF46689">
    <property type="entry name" value="Homeodomain-like"/>
    <property type="match status" value="1"/>
</dbReference>
<feature type="domain" description="HTH tetR-type" evidence="3">
    <location>
        <begin position="26"/>
        <end position="86"/>
    </location>
</feature>
<dbReference type="Gene3D" id="1.10.357.10">
    <property type="entry name" value="Tetracycline Repressor, domain 2"/>
    <property type="match status" value="1"/>
</dbReference>
<evidence type="ECO:0000256" key="2">
    <source>
        <dbReference type="PROSITE-ProRule" id="PRU00335"/>
    </source>
</evidence>
<dbReference type="PROSITE" id="PS50977">
    <property type="entry name" value="HTH_TETR_2"/>
    <property type="match status" value="1"/>
</dbReference>